<dbReference type="SUPFAM" id="SSF52343">
    <property type="entry name" value="Ferredoxin reductase-like, C-terminal NADP-linked domain"/>
    <property type="match status" value="1"/>
</dbReference>
<evidence type="ECO:0000313" key="2">
    <source>
        <dbReference type="EMBL" id="KAG9239155.1"/>
    </source>
</evidence>
<dbReference type="InterPro" id="IPR017927">
    <property type="entry name" value="FAD-bd_FR_type"/>
</dbReference>
<gene>
    <name evidence="2" type="ORF">BJ875DRAFT_366298</name>
</gene>
<evidence type="ECO:0000313" key="3">
    <source>
        <dbReference type="Proteomes" id="UP000824998"/>
    </source>
</evidence>
<dbReference type="PANTHER" id="PTHR42815">
    <property type="entry name" value="FAD-BINDING, PUTATIVE (AFU_ORTHOLOGUE AFUA_6G07600)-RELATED"/>
    <property type="match status" value="1"/>
</dbReference>
<comment type="caution">
    <text evidence="2">The sequence shown here is derived from an EMBL/GenBank/DDBJ whole genome shotgun (WGS) entry which is preliminary data.</text>
</comment>
<dbReference type="AlphaFoldDB" id="A0A9P7YSW2"/>
<name>A0A9P7YSW2_9HELO</name>
<dbReference type="SUPFAM" id="SSF50475">
    <property type="entry name" value="FMN-binding split barrel"/>
    <property type="match status" value="1"/>
</dbReference>
<dbReference type="PROSITE" id="PS51384">
    <property type="entry name" value="FAD_FR"/>
    <property type="match status" value="1"/>
</dbReference>
<organism evidence="2 3">
    <name type="scientific">Amylocarpus encephaloides</name>
    <dbReference type="NCBI Taxonomy" id="45428"/>
    <lineage>
        <taxon>Eukaryota</taxon>
        <taxon>Fungi</taxon>
        <taxon>Dikarya</taxon>
        <taxon>Ascomycota</taxon>
        <taxon>Pezizomycotina</taxon>
        <taxon>Leotiomycetes</taxon>
        <taxon>Helotiales</taxon>
        <taxon>Helotiales incertae sedis</taxon>
        <taxon>Amylocarpus</taxon>
    </lineage>
</organism>
<dbReference type="EMBL" id="MU251361">
    <property type="protein sequence ID" value="KAG9239155.1"/>
    <property type="molecule type" value="Genomic_DNA"/>
</dbReference>
<sequence>MSFYQAETAWHEGEQEMHKLLRVPEHDNPTSPMLTPFAAQVLRRSPLLALGALDSEGRPWTSLWGGENGFSRAIAQSIVGVRTVVDRIHDPVVDILLSDLDDGEEVQVQGTGKMVGMLTIDLETRRRVKLYGRMVGRSFQSTLEGVGDIQLVVKIEQSLGNCPKYLNKKHITPHIPQPKLASSGFPLSDDAVDVISKSDLFFISSSHHDSDMDTNHRGGPPGFVRILSNDKDGLSIVYPEYSGNRLYQTLGNLRTTPKAGLAFPNFETGDVVYVTGKTEILTGKDALSLIGHTNLAVKINVEAVRIVSDGLAFRGQTEEYSPYNPPVRYLTTEKEQSVKENNQQMTVTLIDKKIISPTIARFRFQIADPKEAGQWKPGQHAALSFADDLDIGYSHMRDDDPQSLNDDFLRTFTISSRPEASNYDQFEITARKVGVVTDFLFKSNIRAGLDIGLQGFGGQFYIEQDEGERVSFVASGVGITPLLPQASDLDLKRLDLYWTIRGDDLALVNDAFQNIPGLAERTHLFVTGRCDEDSVELKRLNISPVKLQKRRMTKEDLSSDTASKWYLCTGSNFRNTLMVWLEGKPTFYEDFNY</sequence>
<dbReference type="Gene3D" id="2.40.30.10">
    <property type="entry name" value="Translation factors"/>
    <property type="match status" value="1"/>
</dbReference>
<reference evidence="2" key="1">
    <citation type="journal article" date="2021" name="IMA Fungus">
        <title>Genomic characterization of three marine fungi, including Emericellopsis atlantica sp. nov. with signatures of a generalist lifestyle and marine biomass degradation.</title>
        <authorList>
            <person name="Hagestad O.C."/>
            <person name="Hou L."/>
            <person name="Andersen J.H."/>
            <person name="Hansen E.H."/>
            <person name="Altermark B."/>
            <person name="Li C."/>
            <person name="Kuhnert E."/>
            <person name="Cox R.J."/>
            <person name="Crous P.W."/>
            <person name="Spatafora J.W."/>
            <person name="Lail K."/>
            <person name="Amirebrahimi M."/>
            <person name="Lipzen A."/>
            <person name="Pangilinan J."/>
            <person name="Andreopoulos W."/>
            <person name="Hayes R.D."/>
            <person name="Ng V."/>
            <person name="Grigoriev I.V."/>
            <person name="Jackson S.A."/>
            <person name="Sutton T.D.S."/>
            <person name="Dobson A.D.W."/>
            <person name="Rama T."/>
        </authorList>
    </citation>
    <scope>NUCLEOTIDE SEQUENCE</scope>
    <source>
        <strain evidence="2">TRa018bII</strain>
    </source>
</reference>
<evidence type="ECO:0000259" key="1">
    <source>
        <dbReference type="PROSITE" id="PS51384"/>
    </source>
</evidence>
<dbReference type="Proteomes" id="UP000824998">
    <property type="component" value="Unassembled WGS sequence"/>
</dbReference>
<accession>A0A9P7YSW2</accession>
<dbReference type="InterPro" id="IPR012349">
    <property type="entry name" value="Split_barrel_FMN-bd"/>
</dbReference>
<dbReference type="Gene3D" id="2.30.110.10">
    <property type="entry name" value="Electron Transport, Fmn-binding Protein, Chain A"/>
    <property type="match status" value="1"/>
</dbReference>
<dbReference type="PANTHER" id="PTHR42815:SF2">
    <property type="entry name" value="FAD-BINDING, PUTATIVE (AFU_ORTHOLOGUE AFUA_6G07600)-RELATED"/>
    <property type="match status" value="1"/>
</dbReference>
<dbReference type="SUPFAM" id="SSF63380">
    <property type="entry name" value="Riboflavin synthase domain-like"/>
    <property type="match status" value="1"/>
</dbReference>
<protein>
    <submittedName>
        <fullName evidence="2">Oxidoreductase-like protein</fullName>
    </submittedName>
</protein>
<dbReference type="OrthoDB" id="436496at2759"/>
<proteinExistence type="predicted"/>
<dbReference type="InterPro" id="IPR039261">
    <property type="entry name" value="FNR_nucleotide-bd"/>
</dbReference>
<feature type="domain" description="FAD-binding FR-type" evidence="1">
    <location>
        <begin position="342"/>
        <end position="463"/>
    </location>
</feature>
<keyword evidence="3" id="KW-1185">Reference proteome</keyword>
<dbReference type="InterPro" id="IPR017938">
    <property type="entry name" value="Riboflavin_synthase-like_b-brl"/>
</dbReference>
<dbReference type="GO" id="GO:0016491">
    <property type="term" value="F:oxidoreductase activity"/>
    <property type="evidence" value="ECO:0007669"/>
    <property type="project" value="InterPro"/>
</dbReference>